<keyword evidence="1" id="KW-0472">Membrane</keyword>
<reference evidence="2 3" key="1">
    <citation type="submission" date="2018-11" db="EMBL/GenBank/DDBJ databases">
        <authorList>
            <consortium name="Pathogen Informatics"/>
        </authorList>
    </citation>
    <scope>NUCLEOTIDE SEQUENCE [LARGE SCALE GENOMIC DNA]</scope>
</reference>
<gene>
    <name evidence="2" type="ORF">SVUK_LOCUS3735</name>
</gene>
<protein>
    <submittedName>
        <fullName evidence="2">Uncharacterized protein</fullName>
    </submittedName>
</protein>
<organism evidence="2 3">
    <name type="scientific">Strongylus vulgaris</name>
    <name type="common">Blood worm</name>
    <dbReference type="NCBI Taxonomy" id="40348"/>
    <lineage>
        <taxon>Eukaryota</taxon>
        <taxon>Metazoa</taxon>
        <taxon>Ecdysozoa</taxon>
        <taxon>Nematoda</taxon>
        <taxon>Chromadorea</taxon>
        <taxon>Rhabditida</taxon>
        <taxon>Rhabditina</taxon>
        <taxon>Rhabditomorpha</taxon>
        <taxon>Strongyloidea</taxon>
        <taxon>Strongylidae</taxon>
        <taxon>Strongylus</taxon>
    </lineage>
</organism>
<feature type="transmembrane region" description="Helical" evidence="1">
    <location>
        <begin position="12"/>
        <end position="37"/>
    </location>
</feature>
<name>A0A3P7IWW6_STRVU</name>
<dbReference type="Proteomes" id="UP000270094">
    <property type="component" value="Unassembled WGS sequence"/>
</dbReference>
<evidence type="ECO:0000256" key="1">
    <source>
        <dbReference type="SAM" id="Phobius"/>
    </source>
</evidence>
<feature type="transmembrane region" description="Helical" evidence="1">
    <location>
        <begin position="150"/>
        <end position="178"/>
    </location>
</feature>
<keyword evidence="3" id="KW-1185">Reference proteome</keyword>
<feature type="transmembrane region" description="Helical" evidence="1">
    <location>
        <begin position="77"/>
        <end position="96"/>
    </location>
</feature>
<sequence>MELRLRRMPDAAYNVNSIAAFISIASYVWGLCAFVLVIHTAREIARFPLCYGIVNAYLLLVSCALCINKMSVCSADMLGATGYDVGVVIIVWVILVGAPINAPKIDKIFYCTLFSLNPNAAFSYALKGIADYMNRGRNLSWGNMFEDSSFHFTVGTALLMLLFDIIWMGAAALLFDFLSSDQDFTLFKLPFGSSYLGTSGTRLDDVEGNNETDEG</sequence>
<dbReference type="EMBL" id="UYYB01009813">
    <property type="protein sequence ID" value="VDM68737.1"/>
    <property type="molecule type" value="Genomic_DNA"/>
</dbReference>
<feature type="non-terminal residue" evidence="2">
    <location>
        <position position="215"/>
    </location>
</feature>
<accession>A0A3P7IWW6</accession>
<keyword evidence="1" id="KW-0812">Transmembrane</keyword>
<evidence type="ECO:0000313" key="3">
    <source>
        <dbReference type="Proteomes" id="UP000270094"/>
    </source>
</evidence>
<proteinExistence type="predicted"/>
<feature type="transmembrane region" description="Helical" evidence="1">
    <location>
        <begin position="49"/>
        <end position="71"/>
    </location>
</feature>
<evidence type="ECO:0000313" key="2">
    <source>
        <dbReference type="EMBL" id="VDM68737.1"/>
    </source>
</evidence>
<dbReference type="AlphaFoldDB" id="A0A3P7IWW6"/>
<keyword evidence="1" id="KW-1133">Transmembrane helix</keyword>